<evidence type="ECO:0000256" key="5">
    <source>
        <dbReference type="ARBA" id="ARBA00022737"/>
    </source>
</evidence>
<comment type="similarity">
    <text evidence="2">Belongs to the mitochondrial carrier (TC 2.A.29) family.</text>
</comment>
<keyword evidence="5" id="KW-0677">Repeat</keyword>
<feature type="repeat" description="Solcar" evidence="12">
    <location>
        <begin position="521"/>
        <end position="609"/>
    </location>
</feature>
<sequence length="673" mass="75939">MNAFFKGKSERRIKRATREDLYAVFLKYASVEVDGLHYITSEDFIRKFLGLHQNDDYDPNSVKLLAGIVDASKDGHISFPEFMAFEGLLTVPDALYFIAFRLFDVNGNRLVSFDEFAEIISYTTLQQQIPFNLESPFSQLYFGKDRSRFIKYSEFSQFLHDFHEEYAIEAFRKFDVDGSGTISSDDFYTIMTTIRTHLLTEDVASNLKEVAQRISGCDQVSLPIFAAFNSVLNSIELLKRVYLTASDEEESKEISREEFLCATQFMNIGTPIEVDILFHLNELINKSPTLILADFQAIAPEQYYTKVNKRILDIKAVQSPEQRDWVTELLESLYRFTLGSIAGAIEAVGAYPMDLIKSRMQIQRPGVLFEEPLYKSTWHCFKKTLKTEGVPGLYRGMLAQIIGTSMGKAMKLSMNDFIRDKLMNRKGQVPLWGEFFAGAVAGACNVFVIQPLEAIKIRVQTVGELFPKAKLRMVAVIKQLGFKGLYRGTAACMWRDVPFSALFFPTYAHAKVYLQDADGYNTPISVLAAGLVAAIPGAPISMPFDVIKTRLQVDPRPGQKAYAGIVDAASRIIKEEGIRKFWQGTRVIKPSQFGITLLLYEVLQRYFYIDFAGTRPTGSEATVRITSVDQIKSENPDHIGGFALAVPILSGIESKFGLVFPKFKTRITKPSQH</sequence>
<evidence type="ECO:0000259" key="13">
    <source>
        <dbReference type="PROSITE" id="PS50222"/>
    </source>
</evidence>
<dbReference type="Pfam" id="PF00153">
    <property type="entry name" value="Mito_carr"/>
    <property type="match status" value="3"/>
</dbReference>
<dbReference type="GO" id="GO:0005313">
    <property type="term" value="F:L-glutamate transmembrane transporter activity"/>
    <property type="evidence" value="ECO:0007669"/>
    <property type="project" value="TreeGrafter"/>
</dbReference>
<evidence type="ECO:0000256" key="3">
    <source>
        <dbReference type="ARBA" id="ARBA00022448"/>
    </source>
</evidence>
<keyword evidence="6" id="KW-0999">Mitochondrion inner membrane</keyword>
<comment type="subunit">
    <text evidence="11">Homodimer (via N-terminus).</text>
</comment>
<dbReference type="InterPro" id="IPR002048">
    <property type="entry name" value="EF_hand_dom"/>
</dbReference>
<keyword evidence="9" id="KW-0496">Mitochondrion</keyword>
<keyword evidence="7" id="KW-0106">Calcium</keyword>
<evidence type="ECO:0000256" key="12">
    <source>
        <dbReference type="PROSITE-ProRule" id="PRU00282"/>
    </source>
</evidence>
<dbReference type="GO" id="GO:0005509">
    <property type="term" value="F:calcium ion binding"/>
    <property type="evidence" value="ECO:0007669"/>
    <property type="project" value="InterPro"/>
</dbReference>
<dbReference type="FunFam" id="1.10.238.10:FF:000416">
    <property type="entry name" value="Aralar1, isoform F"/>
    <property type="match status" value="1"/>
</dbReference>
<evidence type="ECO:0000256" key="7">
    <source>
        <dbReference type="ARBA" id="ARBA00022837"/>
    </source>
</evidence>
<dbReference type="Gene3D" id="1.10.238.10">
    <property type="entry name" value="EF-hand"/>
    <property type="match status" value="2"/>
</dbReference>
<dbReference type="InterPro" id="IPR051028">
    <property type="entry name" value="Mito_Solute_Carrier"/>
</dbReference>
<evidence type="ECO:0000256" key="11">
    <source>
        <dbReference type="ARBA" id="ARBA00038674"/>
    </source>
</evidence>
<dbReference type="SMART" id="SM00054">
    <property type="entry name" value="EFh"/>
    <property type="match status" value="3"/>
</dbReference>
<dbReference type="PANTHER" id="PTHR45678">
    <property type="entry name" value="MITOCHONDRIAL 2-OXODICARBOXYLATE CARRIER 1-RELATED"/>
    <property type="match status" value="1"/>
</dbReference>
<feature type="domain" description="EF-hand" evidence="13">
    <location>
        <begin position="162"/>
        <end position="197"/>
    </location>
</feature>
<dbReference type="InterPro" id="IPR023395">
    <property type="entry name" value="MCP_dom_sf"/>
</dbReference>
<dbReference type="EMBL" id="LJIJ01000149">
    <property type="protein sequence ID" value="ODN01499.1"/>
    <property type="molecule type" value="Genomic_DNA"/>
</dbReference>
<comment type="caution">
    <text evidence="14">The sequence shown here is derived from an EMBL/GenBank/DDBJ whole genome shotgun (WGS) entry which is preliminary data.</text>
</comment>
<keyword evidence="8" id="KW-1133">Transmembrane helix</keyword>
<evidence type="ECO:0000313" key="15">
    <source>
        <dbReference type="Proteomes" id="UP000094527"/>
    </source>
</evidence>
<dbReference type="FunFam" id="1.50.40.10:FF:000004">
    <property type="entry name" value="Calcium-binding mitochondrial carrier protein Aralar1"/>
    <property type="match status" value="1"/>
</dbReference>
<feature type="domain" description="EF-hand" evidence="13">
    <location>
        <begin position="91"/>
        <end position="126"/>
    </location>
</feature>
<keyword evidence="15" id="KW-1185">Reference proteome</keyword>
<dbReference type="GO" id="GO:0005743">
    <property type="term" value="C:mitochondrial inner membrane"/>
    <property type="evidence" value="ECO:0007669"/>
    <property type="project" value="UniProtKB-SubCell"/>
</dbReference>
<evidence type="ECO:0000256" key="2">
    <source>
        <dbReference type="ARBA" id="ARBA00006375"/>
    </source>
</evidence>
<dbReference type="OrthoDB" id="2161at2759"/>
<accession>A0A1D2N8B0</accession>
<proteinExistence type="inferred from homology"/>
<dbReference type="PRINTS" id="PR00926">
    <property type="entry name" value="MITOCARRIER"/>
</dbReference>
<evidence type="ECO:0000256" key="6">
    <source>
        <dbReference type="ARBA" id="ARBA00022792"/>
    </source>
</evidence>
<dbReference type="PANTHER" id="PTHR45678:SF9">
    <property type="entry name" value="CALCIUM-BINDING MITOCHONDRIAL CARRIER PROTEIN ARALAR1"/>
    <property type="match status" value="1"/>
</dbReference>
<comment type="subcellular location">
    <subcellularLocation>
        <location evidence="1">Mitochondrion inner membrane</location>
        <topology evidence="1">Multi-pass membrane protein</topology>
    </subcellularLocation>
</comment>
<gene>
    <name evidence="14" type="ORF">Ocin01_05197</name>
</gene>
<evidence type="ECO:0000256" key="10">
    <source>
        <dbReference type="ARBA" id="ARBA00023136"/>
    </source>
</evidence>
<name>A0A1D2N8B0_ORCCI</name>
<dbReference type="InterPro" id="IPR018247">
    <property type="entry name" value="EF_Hand_1_Ca_BS"/>
</dbReference>
<dbReference type="Gene3D" id="1.50.40.10">
    <property type="entry name" value="Mitochondrial carrier domain"/>
    <property type="match status" value="1"/>
</dbReference>
<evidence type="ECO:0000256" key="4">
    <source>
        <dbReference type="ARBA" id="ARBA00022692"/>
    </source>
</evidence>
<protein>
    <submittedName>
        <fullName evidence="14">Calcium-binding mitochondrial carrier protein Aralar1</fullName>
    </submittedName>
</protein>
<evidence type="ECO:0000256" key="8">
    <source>
        <dbReference type="ARBA" id="ARBA00022989"/>
    </source>
</evidence>
<dbReference type="InterPro" id="IPR011992">
    <property type="entry name" value="EF-hand-dom_pair"/>
</dbReference>
<organism evidence="14 15">
    <name type="scientific">Orchesella cincta</name>
    <name type="common">Springtail</name>
    <name type="synonym">Podura cincta</name>
    <dbReference type="NCBI Taxonomy" id="48709"/>
    <lineage>
        <taxon>Eukaryota</taxon>
        <taxon>Metazoa</taxon>
        <taxon>Ecdysozoa</taxon>
        <taxon>Arthropoda</taxon>
        <taxon>Hexapoda</taxon>
        <taxon>Collembola</taxon>
        <taxon>Entomobryomorpha</taxon>
        <taxon>Entomobryoidea</taxon>
        <taxon>Orchesellidae</taxon>
        <taxon>Orchesellinae</taxon>
        <taxon>Orchesella</taxon>
    </lineage>
</organism>
<evidence type="ECO:0000313" key="14">
    <source>
        <dbReference type="EMBL" id="ODN01499.1"/>
    </source>
</evidence>
<keyword evidence="4 12" id="KW-0812">Transmembrane</keyword>
<reference evidence="14 15" key="1">
    <citation type="journal article" date="2016" name="Genome Biol. Evol.">
        <title>Gene Family Evolution Reflects Adaptation to Soil Environmental Stressors in the Genome of the Collembolan Orchesella cincta.</title>
        <authorList>
            <person name="Faddeeva-Vakhrusheva A."/>
            <person name="Derks M.F."/>
            <person name="Anvar S.Y."/>
            <person name="Agamennone V."/>
            <person name="Suring W."/>
            <person name="Smit S."/>
            <person name="van Straalen N.M."/>
            <person name="Roelofs D."/>
        </authorList>
    </citation>
    <scope>NUCLEOTIDE SEQUENCE [LARGE SCALE GENOMIC DNA]</scope>
    <source>
        <tissue evidence="14">Mixed pool</tissue>
    </source>
</reference>
<evidence type="ECO:0000256" key="9">
    <source>
        <dbReference type="ARBA" id="ARBA00023128"/>
    </source>
</evidence>
<evidence type="ECO:0000256" key="1">
    <source>
        <dbReference type="ARBA" id="ARBA00004448"/>
    </source>
</evidence>
<feature type="repeat" description="Solcar" evidence="12">
    <location>
        <begin position="429"/>
        <end position="513"/>
    </location>
</feature>
<dbReference type="OMA" id="AEAQRQX"/>
<feature type="repeat" description="Solcar" evidence="12">
    <location>
        <begin position="330"/>
        <end position="421"/>
    </location>
</feature>
<dbReference type="PROSITE" id="PS50920">
    <property type="entry name" value="SOLCAR"/>
    <property type="match status" value="3"/>
</dbReference>
<dbReference type="AlphaFoldDB" id="A0A1D2N8B0"/>
<dbReference type="GO" id="GO:0015183">
    <property type="term" value="F:L-aspartate transmembrane transporter activity"/>
    <property type="evidence" value="ECO:0007669"/>
    <property type="project" value="TreeGrafter"/>
</dbReference>
<dbReference type="PROSITE" id="PS00018">
    <property type="entry name" value="EF_HAND_1"/>
    <property type="match status" value="2"/>
</dbReference>
<dbReference type="GO" id="GO:0043490">
    <property type="term" value="P:malate-aspartate shuttle"/>
    <property type="evidence" value="ECO:0007669"/>
    <property type="project" value="TreeGrafter"/>
</dbReference>
<dbReference type="PROSITE" id="PS50222">
    <property type="entry name" value="EF_HAND_2"/>
    <property type="match status" value="2"/>
</dbReference>
<dbReference type="SUPFAM" id="SSF103506">
    <property type="entry name" value="Mitochondrial carrier"/>
    <property type="match status" value="1"/>
</dbReference>
<dbReference type="InterPro" id="IPR002067">
    <property type="entry name" value="MCP"/>
</dbReference>
<dbReference type="SUPFAM" id="SSF47473">
    <property type="entry name" value="EF-hand"/>
    <property type="match status" value="3"/>
</dbReference>
<dbReference type="InterPro" id="IPR018108">
    <property type="entry name" value="MCP_transmembrane"/>
</dbReference>
<dbReference type="Proteomes" id="UP000094527">
    <property type="component" value="Unassembled WGS sequence"/>
</dbReference>
<keyword evidence="10 12" id="KW-0472">Membrane</keyword>
<dbReference type="Pfam" id="PF00036">
    <property type="entry name" value="EF-hand_1"/>
    <property type="match status" value="1"/>
</dbReference>
<keyword evidence="3" id="KW-0813">Transport</keyword>